<evidence type="ECO:0000256" key="1">
    <source>
        <dbReference type="SAM" id="MobiDB-lite"/>
    </source>
</evidence>
<sequence length="78" mass="9206">MPTAHTELKFRNLRPLYAQQFNGIFVIEPGETINDSEGKMLEARELPKREEDMKEHPKKVSSPKFLWWDEPHSNRVTV</sequence>
<dbReference type="EMBL" id="JAKLMC020000034">
    <property type="protein sequence ID" value="KAK5949566.1"/>
    <property type="molecule type" value="Genomic_DNA"/>
</dbReference>
<dbReference type="AlphaFoldDB" id="A0AAN8I4W2"/>
<accession>A0AAN8I4W2</accession>
<feature type="region of interest" description="Disordered" evidence="1">
    <location>
        <begin position="36"/>
        <end position="60"/>
    </location>
</feature>
<gene>
    <name evidence="2" type="ORF">OHC33_009373</name>
</gene>
<organism evidence="2 3">
    <name type="scientific">Knufia fluminis</name>
    <dbReference type="NCBI Taxonomy" id="191047"/>
    <lineage>
        <taxon>Eukaryota</taxon>
        <taxon>Fungi</taxon>
        <taxon>Dikarya</taxon>
        <taxon>Ascomycota</taxon>
        <taxon>Pezizomycotina</taxon>
        <taxon>Eurotiomycetes</taxon>
        <taxon>Chaetothyriomycetidae</taxon>
        <taxon>Chaetothyriales</taxon>
        <taxon>Trichomeriaceae</taxon>
        <taxon>Knufia</taxon>
    </lineage>
</organism>
<feature type="compositionally biased region" description="Basic and acidic residues" evidence="1">
    <location>
        <begin position="36"/>
        <end position="55"/>
    </location>
</feature>
<evidence type="ECO:0000313" key="3">
    <source>
        <dbReference type="Proteomes" id="UP001316803"/>
    </source>
</evidence>
<reference evidence="2 3" key="1">
    <citation type="submission" date="2022-12" db="EMBL/GenBank/DDBJ databases">
        <title>Genomic features and morphological characterization of a novel Knufia sp. strain isolated from spacecraft assembly facility.</title>
        <authorList>
            <person name="Teixeira M."/>
            <person name="Chander A.M."/>
            <person name="Stajich J.E."/>
            <person name="Venkateswaran K."/>
        </authorList>
    </citation>
    <scope>NUCLEOTIDE SEQUENCE [LARGE SCALE GENOMIC DNA]</scope>
    <source>
        <strain evidence="2 3">FJI-L2-BK-P2</strain>
    </source>
</reference>
<keyword evidence="3" id="KW-1185">Reference proteome</keyword>
<evidence type="ECO:0000313" key="2">
    <source>
        <dbReference type="EMBL" id="KAK5949566.1"/>
    </source>
</evidence>
<protein>
    <submittedName>
        <fullName evidence="2">Uncharacterized protein</fullName>
    </submittedName>
</protein>
<comment type="caution">
    <text evidence="2">The sequence shown here is derived from an EMBL/GenBank/DDBJ whole genome shotgun (WGS) entry which is preliminary data.</text>
</comment>
<proteinExistence type="predicted"/>
<name>A0AAN8I4W2_9EURO</name>
<dbReference type="Proteomes" id="UP001316803">
    <property type="component" value="Unassembled WGS sequence"/>
</dbReference>